<sequence length="50" mass="5658">MDAEPVGCIKLREEGDFTSVYIDYALKAQLNDTERRNIVDADPAGAFYIY</sequence>
<name>A0A5B8RCT7_9ZZZZ</name>
<organism evidence="1">
    <name type="scientific">uncultured organism</name>
    <dbReference type="NCBI Taxonomy" id="155900"/>
    <lineage>
        <taxon>unclassified sequences</taxon>
        <taxon>environmental samples</taxon>
    </lineage>
</organism>
<protein>
    <submittedName>
        <fullName evidence="1">Uncharacterized protein</fullName>
    </submittedName>
</protein>
<proteinExistence type="predicted"/>
<gene>
    <name evidence="1" type="ORF">KBTEX_01624</name>
</gene>
<evidence type="ECO:0000313" key="1">
    <source>
        <dbReference type="EMBL" id="QEA05304.1"/>
    </source>
</evidence>
<dbReference type="AlphaFoldDB" id="A0A5B8RCT7"/>
<accession>A0A5B8RCT7</accession>
<reference evidence="1" key="1">
    <citation type="submission" date="2019-06" db="EMBL/GenBank/DDBJ databases">
        <authorList>
            <person name="Murdoch R.W."/>
            <person name="Fathepure B."/>
        </authorList>
    </citation>
    <scope>NUCLEOTIDE SEQUENCE</scope>
</reference>
<dbReference type="EMBL" id="MN079099">
    <property type="protein sequence ID" value="QEA05304.1"/>
    <property type="molecule type" value="Genomic_DNA"/>
</dbReference>